<dbReference type="Proteomes" id="UP000827092">
    <property type="component" value="Unassembled WGS sequence"/>
</dbReference>
<name>A0AAV6V5Z5_9ARAC</name>
<protein>
    <submittedName>
        <fullName evidence="1">Uncharacterized protein</fullName>
    </submittedName>
</protein>
<evidence type="ECO:0000313" key="2">
    <source>
        <dbReference type="Proteomes" id="UP000827092"/>
    </source>
</evidence>
<organism evidence="1 2">
    <name type="scientific">Oedothorax gibbosus</name>
    <dbReference type="NCBI Taxonomy" id="931172"/>
    <lineage>
        <taxon>Eukaryota</taxon>
        <taxon>Metazoa</taxon>
        <taxon>Ecdysozoa</taxon>
        <taxon>Arthropoda</taxon>
        <taxon>Chelicerata</taxon>
        <taxon>Arachnida</taxon>
        <taxon>Araneae</taxon>
        <taxon>Araneomorphae</taxon>
        <taxon>Entelegynae</taxon>
        <taxon>Araneoidea</taxon>
        <taxon>Linyphiidae</taxon>
        <taxon>Erigoninae</taxon>
        <taxon>Oedothorax</taxon>
    </lineage>
</organism>
<proteinExistence type="predicted"/>
<reference evidence="1 2" key="1">
    <citation type="journal article" date="2022" name="Nat. Ecol. Evol.">
        <title>A masculinizing supergene underlies an exaggerated male reproductive morph in a spider.</title>
        <authorList>
            <person name="Hendrickx F."/>
            <person name="De Corte Z."/>
            <person name="Sonet G."/>
            <person name="Van Belleghem S.M."/>
            <person name="Kostlbacher S."/>
            <person name="Vangestel C."/>
        </authorList>
    </citation>
    <scope>NUCLEOTIDE SEQUENCE [LARGE SCALE GENOMIC DNA]</scope>
    <source>
        <strain evidence="1">W744_W776</strain>
    </source>
</reference>
<accession>A0AAV6V5Z5</accession>
<keyword evidence="2" id="KW-1185">Reference proteome</keyword>
<gene>
    <name evidence="1" type="ORF">JTE90_002259</name>
</gene>
<evidence type="ECO:0000313" key="1">
    <source>
        <dbReference type="EMBL" id="KAG8191989.1"/>
    </source>
</evidence>
<dbReference type="EMBL" id="JAFNEN010000148">
    <property type="protein sequence ID" value="KAG8191989.1"/>
    <property type="molecule type" value="Genomic_DNA"/>
</dbReference>
<dbReference type="AlphaFoldDB" id="A0AAV6V5Z5"/>
<comment type="caution">
    <text evidence="1">The sequence shown here is derived from an EMBL/GenBank/DDBJ whole genome shotgun (WGS) entry which is preliminary data.</text>
</comment>
<sequence length="72" mass="7898">MSESNSSGAAGHAVAIGLKRSATFFHPFLIRVSLSHCSGVSLGVFEDYKFRTKSVVDSHFPIRRNYPLLVNS</sequence>